<reference evidence="3" key="1">
    <citation type="journal article" date="2017" name="Nat. Commun.">
        <title>The asparagus genome sheds light on the origin and evolution of a young Y chromosome.</title>
        <authorList>
            <person name="Harkess A."/>
            <person name="Zhou J."/>
            <person name="Xu C."/>
            <person name="Bowers J.E."/>
            <person name="Van der Hulst R."/>
            <person name="Ayyampalayam S."/>
            <person name="Mercati F."/>
            <person name="Riccardi P."/>
            <person name="McKain M.R."/>
            <person name="Kakrana A."/>
            <person name="Tang H."/>
            <person name="Ray J."/>
            <person name="Groenendijk J."/>
            <person name="Arikit S."/>
            <person name="Mathioni S.M."/>
            <person name="Nakano M."/>
            <person name="Shan H."/>
            <person name="Telgmann-Rauber A."/>
            <person name="Kanno A."/>
            <person name="Yue Z."/>
            <person name="Chen H."/>
            <person name="Li W."/>
            <person name="Chen Y."/>
            <person name="Xu X."/>
            <person name="Zhang Y."/>
            <person name="Luo S."/>
            <person name="Chen H."/>
            <person name="Gao J."/>
            <person name="Mao Z."/>
            <person name="Pires J.C."/>
            <person name="Luo M."/>
            <person name="Kudrna D."/>
            <person name="Wing R.A."/>
            <person name="Meyers B.C."/>
            <person name="Yi K."/>
            <person name="Kong H."/>
            <person name="Lavrijsen P."/>
            <person name="Sunseri F."/>
            <person name="Falavigna A."/>
            <person name="Ye Y."/>
            <person name="Leebens-Mack J.H."/>
            <person name="Chen G."/>
        </authorList>
    </citation>
    <scope>NUCLEOTIDE SEQUENCE [LARGE SCALE GENOMIC DNA]</scope>
    <source>
        <strain evidence="3">cv. DH0086</strain>
    </source>
</reference>
<dbReference type="EMBL" id="KV863463">
    <property type="protein sequence ID" value="ONK55451.1"/>
    <property type="molecule type" value="Genomic_DNA"/>
</dbReference>
<evidence type="ECO:0000259" key="1">
    <source>
        <dbReference type="Pfam" id="PF03478"/>
    </source>
</evidence>
<dbReference type="Gramene" id="ONK55451">
    <property type="protein sequence ID" value="ONK55451"/>
    <property type="gene ID" value="A4U43_UnF3190"/>
</dbReference>
<proteinExistence type="predicted"/>
<name>A0A1R3L763_ASPOF</name>
<evidence type="ECO:0000313" key="3">
    <source>
        <dbReference type="Proteomes" id="UP000243459"/>
    </source>
</evidence>
<organism evidence="2 3">
    <name type="scientific">Asparagus officinalis</name>
    <name type="common">Garden asparagus</name>
    <dbReference type="NCBI Taxonomy" id="4686"/>
    <lineage>
        <taxon>Eukaryota</taxon>
        <taxon>Viridiplantae</taxon>
        <taxon>Streptophyta</taxon>
        <taxon>Embryophyta</taxon>
        <taxon>Tracheophyta</taxon>
        <taxon>Spermatophyta</taxon>
        <taxon>Magnoliopsida</taxon>
        <taxon>Liliopsida</taxon>
        <taxon>Asparagales</taxon>
        <taxon>Asparagaceae</taxon>
        <taxon>Asparagoideae</taxon>
        <taxon>Asparagus</taxon>
    </lineage>
</organism>
<dbReference type="InterPro" id="IPR050942">
    <property type="entry name" value="F-box_BR-signaling"/>
</dbReference>
<keyword evidence="3" id="KW-1185">Reference proteome</keyword>
<accession>A0A1R3L763</accession>
<dbReference type="InterPro" id="IPR005174">
    <property type="entry name" value="KIB1-4_b-propeller"/>
</dbReference>
<dbReference type="Pfam" id="PF03478">
    <property type="entry name" value="Beta-prop_KIB1-4"/>
    <property type="match status" value="1"/>
</dbReference>
<dbReference type="PANTHER" id="PTHR44259">
    <property type="entry name" value="OS07G0183000 PROTEIN-RELATED"/>
    <property type="match status" value="1"/>
</dbReference>
<evidence type="ECO:0000313" key="2">
    <source>
        <dbReference type="EMBL" id="ONK55451.1"/>
    </source>
</evidence>
<dbReference type="Proteomes" id="UP000243459">
    <property type="component" value="Unassembled WGS sequence"/>
</dbReference>
<protein>
    <recommendedName>
        <fullName evidence="1">KIB1-4 beta-propeller domain-containing protein</fullName>
    </recommendedName>
</protein>
<gene>
    <name evidence="2" type="ORF">A4U43_UnF3190</name>
</gene>
<dbReference type="AlphaFoldDB" id="A0A1R3L763"/>
<feature type="domain" description="KIB1-4 beta-propeller" evidence="1">
    <location>
        <begin position="7"/>
        <end position="169"/>
    </location>
</feature>
<sequence>MRRNSDNEDDCTLVMALISNFSVLSFCRVGDDKWTNVEHCLNHLQDVIRYNGQIYAVDYEGITVIYDFTGDKKMRQIANAPKARGDEHRYLVESTQGDLLQVVRLFDYGREGICRSNDFKVYKLEAVDEPVEPVEGRPYYRILNKRVIIRDKFKFKWVEMESLGDQAMFKEELDCM</sequence>